<dbReference type="GO" id="GO:0006351">
    <property type="term" value="P:DNA-templated transcription"/>
    <property type="evidence" value="ECO:0007669"/>
    <property type="project" value="InterPro"/>
</dbReference>
<dbReference type="OrthoDB" id="3522308at2759"/>
<evidence type="ECO:0000259" key="6">
    <source>
        <dbReference type="PROSITE" id="PS50048"/>
    </source>
</evidence>
<evidence type="ECO:0000256" key="3">
    <source>
        <dbReference type="ARBA" id="ARBA00023015"/>
    </source>
</evidence>
<name>A0A9P9WC24_9PEZI</name>
<evidence type="ECO:0000313" key="7">
    <source>
        <dbReference type="EMBL" id="KAI1856260.1"/>
    </source>
</evidence>
<dbReference type="AlphaFoldDB" id="A0A9P9WC24"/>
<dbReference type="GO" id="GO:0008270">
    <property type="term" value="F:zinc ion binding"/>
    <property type="evidence" value="ECO:0007669"/>
    <property type="project" value="InterPro"/>
</dbReference>
<dbReference type="InterPro" id="IPR007219">
    <property type="entry name" value="XnlR_reg_dom"/>
</dbReference>
<evidence type="ECO:0000256" key="2">
    <source>
        <dbReference type="ARBA" id="ARBA00022723"/>
    </source>
</evidence>
<dbReference type="InterPro" id="IPR001138">
    <property type="entry name" value="Zn2Cys6_DnaBD"/>
</dbReference>
<dbReference type="GO" id="GO:0003677">
    <property type="term" value="F:DNA binding"/>
    <property type="evidence" value="ECO:0007669"/>
    <property type="project" value="InterPro"/>
</dbReference>
<dbReference type="Gene3D" id="4.10.240.10">
    <property type="entry name" value="Zn(2)-C6 fungal-type DNA-binding domain"/>
    <property type="match status" value="1"/>
</dbReference>
<accession>A0A9P9WC24</accession>
<protein>
    <recommendedName>
        <fullName evidence="6">Zn(2)-C6 fungal-type domain-containing protein</fullName>
    </recommendedName>
</protein>
<gene>
    <name evidence="7" type="ORF">JX265_011772</name>
</gene>
<keyword evidence="4" id="KW-0804">Transcription</keyword>
<evidence type="ECO:0000256" key="4">
    <source>
        <dbReference type="ARBA" id="ARBA00023163"/>
    </source>
</evidence>
<keyword evidence="8" id="KW-1185">Reference proteome</keyword>
<proteinExistence type="predicted"/>
<dbReference type="InterPro" id="IPR050815">
    <property type="entry name" value="TF_fung"/>
</dbReference>
<dbReference type="Pfam" id="PF00172">
    <property type="entry name" value="Zn_clus"/>
    <property type="match status" value="1"/>
</dbReference>
<evidence type="ECO:0000313" key="8">
    <source>
        <dbReference type="Proteomes" id="UP000829685"/>
    </source>
</evidence>
<dbReference type="PROSITE" id="PS50048">
    <property type="entry name" value="ZN2_CY6_FUNGAL_2"/>
    <property type="match status" value="1"/>
</dbReference>
<dbReference type="InterPro" id="IPR036864">
    <property type="entry name" value="Zn2-C6_fun-type_DNA-bd_sf"/>
</dbReference>
<dbReference type="EMBL" id="JAFIMR010000045">
    <property type="protein sequence ID" value="KAI1856260.1"/>
    <property type="molecule type" value="Genomic_DNA"/>
</dbReference>
<keyword evidence="5" id="KW-0539">Nucleus</keyword>
<dbReference type="GO" id="GO:0005634">
    <property type="term" value="C:nucleus"/>
    <property type="evidence" value="ECO:0007669"/>
    <property type="project" value="UniProtKB-SubCell"/>
</dbReference>
<dbReference type="PANTHER" id="PTHR47338">
    <property type="entry name" value="ZN(II)2CYS6 TRANSCRIPTION FACTOR (EUROFUNG)-RELATED"/>
    <property type="match status" value="1"/>
</dbReference>
<dbReference type="SMART" id="SM00066">
    <property type="entry name" value="GAL4"/>
    <property type="match status" value="1"/>
</dbReference>
<dbReference type="CDD" id="cd12148">
    <property type="entry name" value="fungal_TF_MHR"/>
    <property type="match status" value="1"/>
</dbReference>
<dbReference type="PANTHER" id="PTHR47338:SF20">
    <property type="entry name" value="ZN(II)2CYS6 TRANSCRIPTION FACTOR (EUROFUNG)"/>
    <property type="match status" value="1"/>
</dbReference>
<sequence length="563" mass="62670">MTHPGRTQTSFRPQPYPLDDLALQACLRCRSSKRKCDRLLPHCSRCTRLRAECLYSTKSGTPDTTANGALATELQATVPFDQITASQVLSLIAADARREGDFGWADAVRSYFEHVHSWFAVVHCSLFEEKLAVLGDRPASPATPMSISSVVTSEKPLSIFQTLDSLGSVPDPDISKEFALLILTMYMTTRPRLMKSGERTLFDDLYWLVKRALASSFSSEPKLELVQSGALLAFYEYGHGEPIDAYGTLSKSVTAASRLDVKPTRLDEGADPSTMEEEERSGLWWALFILDQFLHIDDVVKNLPFIVKSPEMDTLLPGPIMCPPLLDHKCKPRSELPGPLPISALLDTQKMESFQMSAKVATLLHRALQHEHKLRASPGFLPPIDSFSSLDAEIREATMILLRNDVNNWQVTLDCFSMAISALFSIYLPYLPMLEAKTAAEIKSDPSLTTAMTALGFASQLAVDISCKVSNSLDADDKTAELDYLVAPAVPTCYLAVKTCTSLRQIFPDEWERFEKAIVDRLGSLRFFNNRWGIADRVMRQIQELDGLDPFELLSYNSPSAPR</sequence>
<dbReference type="SUPFAM" id="SSF57701">
    <property type="entry name" value="Zn2/Cys6 DNA-binding domain"/>
    <property type="match status" value="1"/>
</dbReference>
<feature type="domain" description="Zn(2)-C6 fungal-type" evidence="6">
    <location>
        <begin position="25"/>
        <end position="55"/>
    </location>
</feature>
<dbReference type="PROSITE" id="PS00463">
    <property type="entry name" value="ZN2_CY6_FUNGAL_1"/>
    <property type="match status" value="1"/>
</dbReference>
<keyword evidence="2" id="KW-0479">Metal-binding</keyword>
<organism evidence="7 8">
    <name type="scientific">Neoarthrinium moseri</name>
    <dbReference type="NCBI Taxonomy" id="1658444"/>
    <lineage>
        <taxon>Eukaryota</taxon>
        <taxon>Fungi</taxon>
        <taxon>Dikarya</taxon>
        <taxon>Ascomycota</taxon>
        <taxon>Pezizomycotina</taxon>
        <taxon>Sordariomycetes</taxon>
        <taxon>Xylariomycetidae</taxon>
        <taxon>Amphisphaeriales</taxon>
        <taxon>Apiosporaceae</taxon>
        <taxon>Neoarthrinium</taxon>
    </lineage>
</organism>
<reference evidence="7" key="1">
    <citation type="submission" date="2021-03" db="EMBL/GenBank/DDBJ databases">
        <title>Revisited historic fungal species revealed as producer of novel bioactive compounds through whole genome sequencing and comparative genomics.</title>
        <authorList>
            <person name="Vignolle G.A."/>
            <person name="Hochenegger N."/>
            <person name="Mach R.L."/>
            <person name="Mach-Aigner A.R."/>
            <person name="Javad Rahimi M."/>
            <person name="Salim K.A."/>
            <person name="Chan C.M."/>
            <person name="Lim L.B.L."/>
            <person name="Cai F."/>
            <person name="Druzhinina I.S."/>
            <person name="U'Ren J.M."/>
            <person name="Derntl C."/>
        </authorList>
    </citation>
    <scope>NUCLEOTIDE SEQUENCE</scope>
    <source>
        <strain evidence="7">TUCIM 5799</strain>
    </source>
</reference>
<dbReference type="Proteomes" id="UP000829685">
    <property type="component" value="Unassembled WGS sequence"/>
</dbReference>
<keyword evidence="3" id="KW-0805">Transcription regulation</keyword>
<evidence type="ECO:0000256" key="5">
    <source>
        <dbReference type="ARBA" id="ARBA00023242"/>
    </source>
</evidence>
<dbReference type="GO" id="GO:0000981">
    <property type="term" value="F:DNA-binding transcription factor activity, RNA polymerase II-specific"/>
    <property type="evidence" value="ECO:0007669"/>
    <property type="project" value="InterPro"/>
</dbReference>
<dbReference type="Pfam" id="PF04082">
    <property type="entry name" value="Fungal_trans"/>
    <property type="match status" value="1"/>
</dbReference>
<comment type="caution">
    <text evidence="7">The sequence shown here is derived from an EMBL/GenBank/DDBJ whole genome shotgun (WGS) entry which is preliminary data.</text>
</comment>
<comment type="subcellular location">
    <subcellularLocation>
        <location evidence="1">Nucleus</location>
    </subcellularLocation>
</comment>
<dbReference type="CDD" id="cd00067">
    <property type="entry name" value="GAL4"/>
    <property type="match status" value="1"/>
</dbReference>
<evidence type="ECO:0000256" key="1">
    <source>
        <dbReference type="ARBA" id="ARBA00004123"/>
    </source>
</evidence>